<dbReference type="PROSITE" id="PS50878">
    <property type="entry name" value="RT_POL"/>
    <property type="match status" value="1"/>
</dbReference>
<dbReference type="Proteomes" id="UP000186922">
    <property type="component" value="Unassembled WGS sequence"/>
</dbReference>
<feature type="compositionally biased region" description="Basic and acidic residues" evidence="1">
    <location>
        <begin position="456"/>
        <end position="479"/>
    </location>
</feature>
<dbReference type="Pfam" id="PF00078">
    <property type="entry name" value="RVT_1"/>
    <property type="match status" value="1"/>
</dbReference>
<dbReference type="PANTHER" id="PTHR48462">
    <property type="entry name" value="PROTEIN, PUTATIVE-RELATED"/>
    <property type="match status" value="1"/>
</dbReference>
<protein>
    <recommendedName>
        <fullName evidence="2">Reverse transcriptase domain-containing protein</fullName>
    </recommendedName>
</protein>
<feature type="region of interest" description="Disordered" evidence="1">
    <location>
        <begin position="456"/>
        <end position="486"/>
    </location>
</feature>
<accession>A0A1D1VNN0</accession>
<evidence type="ECO:0000313" key="3">
    <source>
        <dbReference type="EMBL" id="GAV00129.1"/>
    </source>
</evidence>
<organism evidence="3 4">
    <name type="scientific">Ramazzottius varieornatus</name>
    <name type="common">Water bear</name>
    <name type="synonym">Tardigrade</name>
    <dbReference type="NCBI Taxonomy" id="947166"/>
    <lineage>
        <taxon>Eukaryota</taxon>
        <taxon>Metazoa</taxon>
        <taxon>Ecdysozoa</taxon>
        <taxon>Tardigrada</taxon>
        <taxon>Eutardigrada</taxon>
        <taxon>Parachela</taxon>
        <taxon>Hypsibioidea</taxon>
        <taxon>Ramazzottiidae</taxon>
        <taxon>Ramazzottius</taxon>
    </lineage>
</organism>
<feature type="domain" description="Reverse transcriptase" evidence="2">
    <location>
        <begin position="18"/>
        <end position="264"/>
    </location>
</feature>
<dbReference type="InterPro" id="IPR043502">
    <property type="entry name" value="DNA/RNA_pol_sf"/>
</dbReference>
<name>A0A1D1VNN0_RAMVA</name>
<dbReference type="SUPFAM" id="SSF56672">
    <property type="entry name" value="DNA/RNA polymerases"/>
    <property type="match status" value="1"/>
</dbReference>
<comment type="caution">
    <text evidence="3">The sequence shown here is derived from an EMBL/GenBank/DDBJ whole genome shotgun (WGS) entry which is preliminary data.</text>
</comment>
<dbReference type="OrthoDB" id="444344at2759"/>
<dbReference type="PANTHER" id="PTHR48462:SF1">
    <property type="entry name" value="PROTEIN, PUTATIVE-RELATED"/>
    <property type="match status" value="1"/>
</dbReference>
<proteinExistence type="predicted"/>
<evidence type="ECO:0000256" key="1">
    <source>
        <dbReference type="SAM" id="MobiDB-lite"/>
    </source>
</evidence>
<gene>
    <name evidence="3" type="primary">RvY_11020-1</name>
    <name evidence="3" type="synonym">RvY_11020.1</name>
    <name evidence="3" type="ORF">RvY_11020</name>
</gene>
<dbReference type="AlphaFoldDB" id="A0A1D1VNN0"/>
<evidence type="ECO:0000259" key="2">
    <source>
        <dbReference type="PROSITE" id="PS50878"/>
    </source>
</evidence>
<evidence type="ECO:0000313" key="4">
    <source>
        <dbReference type="Proteomes" id="UP000186922"/>
    </source>
</evidence>
<dbReference type="EMBL" id="BDGG01000006">
    <property type="protein sequence ID" value="GAV00129.1"/>
    <property type="molecule type" value="Genomic_DNA"/>
</dbReference>
<sequence>MSTELLEALASVTTDMLNGKVPSGICPFLYGASLTALVKKDGGIRPIAVGCTLRRLAGKVFSKRVMAEMGAQLRPEQAGYGTEGGAEAAVHAARLFLSRNSAECQVLLKLDFKNAFNTVFCGRMLAEVEKAVPQYFHFASQMYSQLSNLIYRDQVLQSARGVQQGDPLGPLFFYLVTKDLSKSVKSAFNCWYLDDATIRGDVDRVTEDFQRVADQCAHLGLELNMDKCEIFVFGGSKKEQLSTKSAAKITNTSMTDPVWIQASLPVAKGGLGLRRAEEIALSTYLASISSAKQLVTSMVADFDLDELCATELTSWMEVSSTELPLAALRVFQHTWDLPIVEKNFSEVLQASSLTEKAKNVGGIDEGVRSVAERPLKGSLRRALVTCKSHAILEPNGVLKDDTRKRPDGMTLVPWKEGEALVWDVTCVDTLCDSHVGGSAENAGDAANKAEDLKRTKYRNLEEKSGTELQTTREKEDRQISSDSVLV</sequence>
<keyword evidence="4" id="KW-1185">Reference proteome</keyword>
<reference evidence="3 4" key="1">
    <citation type="journal article" date="2016" name="Nat. Commun.">
        <title>Extremotolerant tardigrade genome and improved radiotolerance of human cultured cells by tardigrade-unique protein.</title>
        <authorList>
            <person name="Hashimoto T."/>
            <person name="Horikawa D.D."/>
            <person name="Saito Y."/>
            <person name="Kuwahara H."/>
            <person name="Kozuka-Hata H."/>
            <person name="Shin-I T."/>
            <person name="Minakuchi Y."/>
            <person name="Ohishi K."/>
            <person name="Motoyama A."/>
            <person name="Aizu T."/>
            <person name="Enomoto A."/>
            <person name="Kondo K."/>
            <person name="Tanaka S."/>
            <person name="Hara Y."/>
            <person name="Koshikawa S."/>
            <person name="Sagara H."/>
            <person name="Miura T."/>
            <person name="Yokobori S."/>
            <person name="Miyagawa K."/>
            <person name="Suzuki Y."/>
            <person name="Kubo T."/>
            <person name="Oyama M."/>
            <person name="Kohara Y."/>
            <person name="Fujiyama A."/>
            <person name="Arakawa K."/>
            <person name="Katayama T."/>
            <person name="Toyoda A."/>
            <person name="Kunieda T."/>
        </authorList>
    </citation>
    <scope>NUCLEOTIDE SEQUENCE [LARGE SCALE GENOMIC DNA]</scope>
    <source>
        <strain evidence="3 4">YOKOZUNA-1</strain>
    </source>
</reference>
<dbReference type="InterPro" id="IPR000477">
    <property type="entry name" value="RT_dom"/>
</dbReference>
<dbReference type="STRING" id="947166.A0A1D1VNN0"/>